<evidence type="ECO:0000313" key="7">
    <source>
        <dbReference type="EMBL" id="KFM24080.1"/>
    </source>
</evidence>
<dbReference type="PROSITE" id="PS51134">
    <property type="entry name" value="ZF_TFIIB"/>
    <property type="match status" value="1"/>
</dbReference>
<proteinExistence type="predicted"/>
<dbReference type="GO" id="GO:0003743">
    <property type="term" value="F:translation initiation factor activity"/>
    <property type="evidence" value="ECO:0007669"/>
    <property type="project" value="UniProtKB-KW"/>
</dbReference>
<dbReference type="SUPFAM" id="SSF47954">
    <property type="entry name" value="Cyclin-like"/>
    <property type="match status" value="1"/>
</dbReference>
<evidence type="ECO:0000259" key="6">
    <source>
        <dbReference type="PROSITE" id="PS51134"/>
    </source>
</evidence>
<dbReference type="eggNOG" id="KOG1597">
    <property type="taxonomic scope" value="Eukaryota"/>
</dbReference>
<dbReference type="RefSeq" id="XP_011396966.1">
    <property type="nucleotide sequence ID" value="XM_011398664.1"/>
</dbReference>
<organism evidence="7 9">
    <name type="scientific">Auxenochlorella protothecoides</name>
    <name type="common">Green microalga</name>
    <name type="synonym">Chlorella protothecoides</name>
    <dbReference type="NCBI Taxonomy" id="3075"/>
    <lineage>
        <taxon>Eukaryota</taxon>
        <taxon>Viridiplantae</taxon>
        <taxon>Chlorophyta</taxon>
        <taxon>core chlorophytes</taxon>
        <taxon>Trebouxiophyceae</taxon>
        <taxon>Chlorellales</taxon>
        <taxon>Chlorellaceae</taxon>
        <taxon>Auxenochlorella</taxon>
    </lineage>
</organism>
<dbReference type="GO" id="GO:0070897">
    <property type="term" value="P:transcription preinitiation complex assembly"/>
    <property type="evidence" value="ECO:0007669"/>
    <property type="project" value="InterPro"/>
</dbReference>
<feature type="domain" description="TFIIB-type" evidence="6">
    <location>
        <begin position="12"/>
        <end position="43"/>
    </location>
</feature>
<dbReference type="EMBL" id="QOKY01000166">
    <property type="protein sequence ID" value="RMZ55323.1"/>
    <property type="molecule type" value="Genomic_DNA"/>
</dbReference>
<dbReference type="PANTHER" id="PTHR11618">
    <property type="entry name" value="TRANSCRIPTION INITIATION FACTOR IIB-RELATED"/>
    <property type="match status" value="1"/>
</dbReference>
<dbReference type="AlphaFoldDB" id="A0A087SEC6"/>
<keyword evidence="5" id="KW-0863">Zinc-finger</keyword>
<evidence type="ECO:0000256" key="1">
    <source>
        <dbReference type="ARBA" id="ARBA00022737"/>
    </source>
</evidence>
<evidence type="ECO:0000313" key="9">
    <source>
        <dbReference type="Proteomes" id="UP000028924"/>
    </source>
</evidence>
<dbReference type="Gene3D" id="2.20.25.10">
    <property type="match status" value="1"/>
</dbReference>
<dbReference type="Proteomes" id="UP000279271">
    <property type="component" value="Unassembled WGS sequence"/>
</dbReference>
<dbReference type="GO" id="GO:0005634">
    <property type="term" value="C:nucleus"/>
    <property type="evidence" value="ECO:0007669"/>
    <property type="project" value="TreeGrafter"/>
</dbReference>
<evidence type="ECO:0000256" key="5">
    <source>
        <dbReference type="PROSITE-ProRule" id="PRU00469"/>
    </source>
</evidence>
<keyword evidence="1" id="KW-0677">Repeat</keyword>
<dbReference type="EMBL" id="KL662105">
    <property type="protein sequence ID" value="KFM24080.1"/>
    <property type="molecule type" value="Genomic_DNA"/>
</dbReference>
<keyword evidence="5" id="KW-0862">Zinc</keyword>
<dbReference type="InterPro" id="IPR036915">
    <property type="entry name" value="Cyclin-like_sf"/>
</dbReference>
<dbReference type="Pfam" id="PF08271">
    <property type="entry name" value="Zn_Ribbon_TF"/>
    <property type="match status" value="1"/>
</dbReference>
<keyword evidence="2" id="KW-0805">Transcription regulation</keyword>
<dbReference type="SUPFAM" id="SSF57783">
    <property type="entry name" value="Zinc beta-ribbon"/>
    <property type="match status" value="1"/>
</dbReference>
<name>A0A087SEC6_AUXPR</name>
<gene>
    <name evidence="8" type="ORF">APUTEX25_003461</name>
    <name evidence="7" type="ORF">F751_1345</name>
</gene>
<dbReference type="GO" id="GO:0008270">
    <property type="term" value="F:zinc ion binding"/>
    <property type="evidence" value="ECO:0007669"/>
    <property type="project" value="UniProtKB-KW"/>
</dbReference>
<dbReference type="Gene3D" id="1.10.472.10">
    <property type="entry name" value="Cyclin-like"/>
    <property type="match status" value="1"/>
</dbReference>
<dbReference type="Proteomes" id="UP000028924">
    <property type="component" value="Unassembled WGS sequence"/>
</dbReference>
<reference evidence="8" key="3">
    <citation type="submission" date="2018-10" db="EMBL/GenBank/DDBJ databases">
        <authorList>
            <person name="Hovde B."/>
            <person name="Zhang X."/>
        </authorList>
    </citation>
    <scope>NUCLEOTIDE SEQUENCE [LARGE SCALE GENOMIC DNA]</scope>
    <source>
        <strain evidence="8">UTEX 25</strain>
    </source>
</reference>
<reference evidence="10" key="2">
    <citation type="journal article" date="2018" name="Algal Res.">
        <title>Characterization of plant carbon substrate utilization by Auxenochlorella protothecoides.</title>
        <authorList>
            <person name="Vogler B.W."/>
            <person name="Starkenburg S.R."/>
            <person name="Sudasinghe N."/>
            <person name="Schambach J.Y."/>
            <person name="Rollin J.A."/>
            <person name="Pattathil S."/>
            <person name="Barry A.N."/>
        </authorList>
    </citation>
    <scope>NUCLEOTIDE SEQUENCE [LARGE SCALE GENOMIC DNA]</scope>
    <source>
        <strain evidence="10">UTEX 25</strain>
    </source>
</reference>
<keyword evidence="3" id="KW-0804">Transcription</keyword>
<sequence length="208" mass="22821">MAGYNVALRMKFEQRCPECGESDFVEDHSSGDLICRSCGMVVEAHVIDERSEWRTFAEKEIGKMYKSIVADLRLKETGGWLSEAGSNHPANYMRRNMSKLAMDNADMRRGVGLANAALPQSGPETAEHAPWHGKSPPSIVGAVIHVVALLPTASRRPSLEDISKACGVAEATIKAVYRDMYPHLARLFQKMDRALVNVEDAAKLPAPA</sequence>
<dbReference type="InterPro" id="IPR013137">
    <property type="entry name" value="Znf_TFIIB"/>
</dbReference>
<dbReference type="OrthoDB" id="25790at2759"/>
<evidence type="ECO:0000256" key="2">
    <source>
        <dbReference type="ARBA" id="ARBA00023015"/>
    </source>
</evidence>
<dbReference type="GO" id="GO:0097550">
    <property type="term" value="C:transcription preinitiation complex"/>
    <property type="evidence" value="ECO:0007669"/>
    <property type="project" value="TreeGrafter"/>
</dbReference>
<keyword evidence="7" id="KW-0396">Initiation factor</keyword>
<evidence type="ECO:0000256" key="4">
    <source>
        <dbReference type="ARBA" id="ARBA00031706"/>
    </source>
</evidence>
<dbReference type="GO" id="GO:0017025">
    <property type="term" value="F:TBP-class protein binding"/>
    <property type="evidence" value="ECO:0007669"/>
    <property type="project" value="TreeGrafter"/>
</dbReference>
<keyword evidence="7" id="KW-0648">Protein biosynthesis</keyword>
<dbReference type="PANTHER" id="PTHR11618:SF13">
    <property type="entry name" value="TRANSCRIPTION INITIATION FACTOR IIB"/>
    <property type="match status" value="1"/>
</dbReference>
<evidence type="ECO:0000256" key="3">
    <source>
        <dbReference type="ARBA" id="ARBA00023163"/>
    </source>
</evidence>
<dbReference type="PRINTS" id="PR00685">
    <property type="entry name" value="TIFACTORIIB"/>
</dbReference>
<evidence type="ECO:0000313" key="10">
    <source>
        <dbReference type="Proteomes" id="UP000279271"/>
    </source>
</evidence>
<protein>
    <recommendedName>
        <fullName evidence="4">General transcription factor TFIIB</fullName>
    </recommendedName>
</protein>
<accession>A0A087SEC6</accession>
<dbReference type="GeneID" id="23612736"/>
<dbReference type="STRING" id="3075.A0A087SEC6"/>
<keyword evidence="5" id="KW-0479">Metal-binding</keyword>
<dbReference type="KEGG" id="apro:F751_1345"/>
<dbReference type="InterPro" id="IPR000812">
    <property type="entry name" value="TFIIB"/>
</dbReference>
<reference evidence="7 9" key="1">
    <citation type="journal article" date="2014" name="BMC Genomics">
        <title>Oil accumulation mechanisms of the oleaginous microalga Chlorella protothecoides revealed through its genome, transcriptomes, and proteomes.</title>
        <authorList>
            <person name="Gao C."/>
            <person name="Wang Y."/>
            <person name="Shen Y."/>
            <person name="Yan D."/>
            <person name="He X."/>
            <person name="Dai J."/>
            <person name="Wu Q."/>
        </authorList>
    </citation>
    <scope>NUCLEOTIDE SEQUENCE [LARGE SCALE GENOMIC DNA]</scope>
    <source>
        <strain evidence="7 9">0710</strain>
    </source>
</reference>
<keyword evidence="9" id="KW-1185">Reference proteome</keyword>
<reference evidence="8" key="4">
    <citation type="submission" date="2018-11" db="EMBL/GenBank/DDBJ databases">
        <title>Characterization of plant carbon substrate utilization by Auxenochlorella protothecoides.</title>
        <authorList>
            <person name="Vogler B.W."/>
            <person name="Starkenburg S.R."/>
            <person name="Sudasinghe N."/>
            <person name="Schambach J.Y."/>
            <person name="Rollin J.A."/>
            <person name="Pattathil S."/>
            <person name="Barry A.N."/>
        </authorList>
    </citation>
    <scope>NUCLEOTIDE SEQUENCE [LARGE SCALE GENOMIC DNA]</scope>
    <source>
        <strain evidence="8">UTEX 25</strain>
    </source>
</reference>
<evidence type="ECO:0000313" key="8">
    <source>
        <dbReference type="EMBL" id="RMZ55323.1"/>
    </source>
</evidence>